<dbReference type="Proteomes" id="UP001231189">
    <property type="component" value="Unassembled WGS sequence"/>
</dbReference>
<dbReference type="GO" id="GO:0003676">
    <property type="term" value="F:nucleic acid binding"/>
    <property type="evidence" value="ECO:0007669"/>
    <property type="project" value="InterPro"/>
</dbReference>
<feature type="coiled-coil region" evidence="2">
    <location>
        <begin position="27"/>
        <end position="54"/>
    </location>
</feature>
<gene>
    <name evidence="5" type="ORF">QYE76_062450</name>
</gene>
<dbReference type="AlphaFoldDB" id="A0AAD8W797"/>
<proteinExistence type="predicted"/>
<keyword evidence="6" id="KW-1185">Reference proteome</keyword>
<keyword evidence="2" id="KW-0175">Coiled coil</keyword>
<dbReference type="InterPro" id="IPR001878">
    <property type="entry name" value="Znf_CCHC"/>
</dbReference>
<dbReference type="Pfam" id="PF00098">
    <property type="entry name" value="zf-CCHC"/>
    <property type="match status" value="1"/>
</dbReference>
<dbReference type="PANTHER" id="PTHR15503:SF45">
    <property type="entry name" value="RNA-DIRECTED DNA POLYMERASE HOMOLOG"/>
    <property type="match status" value="1"/>
</dbReference>
<evidence type="ECO:0000313" key="5">
    <source>
        <dbReference type="EMBL" id="KAK1644645.1"/>
    </source>
</evidence>
<evidence type="ECO:0000259" key="4">
    <source>
        <dbReference type="PROSITE" id="PS50158"/>
    </source>
</evidence>
<dbReference type="InterPro" id="IPR032567">
    <property type="entry name" value="RTL1-rel"/>
</dbReference>
<feature type="region of interest" description="Disordered" evidence="3">
    <location>
        <begin position="70"/>
        <end position="118"/>
    </location>
</feature>
<feature type="domain" description="CCHC-type" evidence="4">
    <location>
        <begin position="374"/>
        <end position="389"/>
    </location>
</feature>
<dbReference type="Gene3D" id="4.10.60.10">
    <property type="entry name" value="Zinc finger, CCHC-type"/>
    <property type="match status" value="1"/>
</dbReference>
<reference evidence="5" key="1">
    <citation type="submission" date="2023-07" db="EMBL/GenBank/DDBJ databases">
        <title>A chromosome-level genome assembly of Lolium multiflorum.</title>
        <authorList>
            <person name="Chen Y."/>
            <person name="Copetti D."/>
            <person name="Kolliker R."/>
            <person name="Studer B."/>
        </authorList>
    </citation>
    <scope>NUCLEOTIDE SEQUENCE</scope>
    <source>
        <strain evidence="5">02402/16</strain>
        <tissue evidence="5">Leaf</tissue>
    </source>
</reference>
<dbReference type="PANTHER" id="PTHR15503">
    <property type="entry name" value="LDOC1 RELATED"/>
    <property type="match status" value="1"/>
</dbReference>
<dbReference type="EMBL" id="JAUUTY010000004">
    <property type="protein sequence ID" value="KAK1644645.1"/>
    <property type="molecule type" value="Genomic_DNA"/>
</dbReference>
<dbReference type="Pfam" id="PF03732">
    <property type="entry name" value="Retrotrans_gag"/>
    <property type="match status" value="1"/>
</dbReference>
<comment type="caution">
    <text evidence="5">The sequence shown here is derived from an EMBL/GenBank/DDBJ whole genome shotgun (WGS) entry which is preliminary data.</text>
</comment>
<evidence type="ECO:0000256" key="1">
    <source>
        <dbReference type="PROSITE-ProRule" id="PRU00047"/>
    </source>
</evidence>
<evidence type="ECO:0000256" key="2">
    <source>
        <dbReference type="SAM" id="Coils"/>
    </source>
</evidence>
<keyword evidence="1" id="KW-0479">Metal-binding</keyword>
<protein>
    <recommendedName>
        <fullName evidence="4">CCHC-type domain-containing protein</fullName>
    </recommendedName>
</protein>
<dbReference type="SMART" id="SM00343">
    <property type="entry name" value="ZnF_C2HC"/>
    <property type="match status" value="1"/>
</dbReference>
<name>A0AAD8W797_LOLMU</name>
<sequence>MFTNPELHTSFFDSARCVAWAAINELGERLKYRLHNTQRDLKEEKEETANLNTTVGRLRSDMVDLSLKLGSTATDDDSSGTTHADDDPIHPNHPTTTTTIHHRHHLHHHPHPWTDSPDLRLRPAKFSSATEPIVADDWLRSVSKDLVTCECTEAEKIRFTAHLLEGPAARWWETYQLTHPIDDLDWETFKEGFRTAHISSGIMNLKRDEFRSLRQGGRTLKEYMDDFCALARYAPEDIDTDVKRKEKFLNGLKGELKIPLSVAYAPNYQSLLDQAITLDNNINKEENRKRKFSKNHTEPFHKKHHSSEGSGSHNSHKHNGHLGKGNGNNYNGHRHNEGDHSNSHPNGNNGHHNGNNGQHHPNSGDNRDLSNITCYKCKKTGHFAKRCPENKPVDATKPNPFQKGQANHLYVEEVVNEPNTVMGMSPLNSLQHWF</sequence>
<dbReference type="PROSITE" id="PS50158">
    <property type="entry name" value="ZF_CCHC"/>
    <property type="match status" value="1"/>
</dbReference>
<organism evidence="5 6">
    <name type="scientific">Lolium multiflorum</name>
    <name type="common">Italian ryegrass</name>
    <name type="synonym">Lolium perenne subsp. multiflorum</name>
    <dbReference type="NCBI Taxonomy" id="4521"/>
    <lineage>
        <taxon>Eukaryota</taxon>
        <taxon>Viridiplantae</taxon>
        <taxon>Streptophyta</taxon>
        <taxon>Embryophyta</taxon>
        <taxon>Tracheophyta</taxon>
        <taxon>Spermatophyta</taxon>
        <taxon>Magnoliopsida</taxon>
        <taxon>Liliopsida</taxon>
        <taxon>Poales</taxon>
        <taxon>Poaceae</taxon>
        <taxon>BOP clade</taxon>
        <taxon>Pooideae</taxon>
        <taxon>Poodae</taxon>
        <taxon>Poeae</taxon>
        <taxon>Poeae Chloroplast Group 2 (Poeae type)</taxon>
        <taxon>Loliodinae</taxon>
        <taxon>Loliinae</taxon>
        <taxon>Lolium</taxon>
    </lineage>
</organism>
<keyword evidence="1" id="KW-0863">Zinc-finger</keyword>
<accession>A0AAD8W797</accession>
<dbReference type="InterPro" id="IPR036875">
    <property type="entry name" value="Znf_CCHC_sf"/>
</dbReference>
<feature type="compositionally biased region" description="Low complexity" evidence="3">
    <location>
        <begin position="343"/>
        <end position="364"/>
    </location>
</feature>
<evidence type="ECO:0000256" key="3">
    <source>
        <dbReference type="SAM" id="MobiDB-lite"/>
    </source>
</evidence>
<dbReference type="SUPFAM" id="SSF57756">
    <property type="entry name" value="Retrovirus zinc finger-like domains"/>
    <property type="match status" value="1"/>
</dbReference>
<dbReference type="GO" id="GO:0008270">
    <property type="term" value="F:zinc ion binding"/>
    <property type="evidence" value="ECO:0007669"/>
    <property type="project" value="UniProtKB-KW"/>
</dbReference>
<evidence type="ECO:0000313" key="6">
    <source>
        <dbReference type="Proteomes" id="UP001231189"/>
    </source>
</evidence>
<dbReference type="InterPro" id="IPR005162">
    <property type="entry name" value="Retrotrans_gag_dom"/>
</dbReference>
<feature type="compositionally biased region" description="Basic residues" evidence="3">
    <location>
        <begin position="100"/>
        <end position="111"/>
    </location>
</feature>
<keyword evidence="1" id="KW-0862">Zinc</keyword>
<feature type="region of interest" description="Disordered" evidence="3">
    <location>
        <begin position="288"/>
        <end position="367"/>
    </location>
</feature>